<reference evidence="1" key="1">
    <citation type="submission" date="2022-07" db="EMBL/GenBank/DDBJ databases">
        <title>Draft genome sequence of Zalerion maritima ATCC 34329, a (micro)plastics degrading marine fungus.</title>
        <authorList>
            <person name="Paco A."/>
            <person name="Goncalves M.F.M."/>
            <person name="Rocha-Santos T.A.P."/>
            <person name="Alves A."/>
        </authorList>
    </citation>
    <scope>NUCLEOTIDE SEQUENCE</scope>
    <source>
        <strain evidence="1">ATCC 34329</strain>
    </source>
</reference>
<dbReference type="Proteomes" id="UP001201980">
    <property type="component" value="Unassembled WGS sequence"/>
</dbReference>
<comment type="caution">
    <text evidence="1">The sequence shown here is derived from an EMBL/GenBank/DDBJ whole genome shotgun (WGS) entry which is preliminary data.</text>
</comment>
<dbReference type="AlphaFoldDB" id="A0AAD5RHB0"/>
<organism evidence="1 2">
    <name type="scientific">Zalerion maritima</name>
    <dbReference type="NCBI Taxonomy" id="339359"/>
    <lineage>
        <taxon>Eukaryota</taxon>
        <taxon>Fungi</taxon>
        <taxon>Dikarya</taxon>
        <taxon>Ascomycota</taxon>
        <taxon>Pezizomycotina</taxon>
        <taxon>Sordariomycetes</taxon>
        <taxon>Lulworthiomycetidae</taxon>
        <taxon>Lulworthiales</taxon>
        <taxon>Lulworthiaceae</taxon>
        <taxon>Zalerion</taxon>
    </lineage>
</organism>
<keyword evidence="2" id="KW-1185">Reference proteome</keyword>
<dbReference type="EMBL" id="JAKWBI020000517">
    <property type="protein sequence ID" value="KAJ2894210.1"/>
    <property type="molecule type" value="Genomic_DNA"/>
</dbReference>
<proteinExistence type="predicted"/>
<evidence type="ECO:0000313" key="2">
    <source>
        <dbReference type="Proteomes" id="UP001201980"/>
    </source>
</evidence>
<protein>
    <submittedName>
        <fullName evidence="1">Uncharacterized protein</fullName>
    </submittedName>
</protein>
<sequence length="140" mass="16366">MPTPVIAINGVRVQNRTWPQRGARMMQRIRVLQGIPEDDPDIEAMVTIFLEDEFMVSRSFILPPTRLLIHNIKITMPFLREYFKDRNEVARALNESERQIIHEGRMDEEMVQYIHDAQDAIAAEYSLIKEIIEEAEELTA</sequence>
<gene>
    <name evidence="1" type="ORF">MKZ38_007826</name>
</gene>
<accession>A0AAD5RHB0</accession>
<name>A0AAD5RHB0_9PEZI</name>
<evidence type="ECO:0000313" key="1">
    <source>
        <dbReference type="EMBL" id="KAJ2894210.1"/>
    </source>
</evidence>